<dbReference type="RefSeq" id="WP_316559835.1">
    <property type="nucleotide sequence ID" value="NZ_CP131062.1"/>
</dbReference>
<dbReference type="GeneID" id="85196925"/>
<evidence type="ECO:0000313" key="2">
    <source>
        <dbReference type="Proteomes" id="UP001302662"/>
    </source>
</evidence>
<proteinExistence type="predicted"/>
<evidence type="ECO:0000313" key="1">
    <source>
        <dbReference type="EMBL" id="WNY28292.1"/>
    </source>
</evidence>
<gene>
    <name evidence="1" type="ORF">MmiEs2_04760</name>
</gene>
<dbReference type="EMBL" id="CP131062">
    <property type="protein sequence ID" value="WNY28292.1"/>
    <property type="molecule type" value="Genomic_DNA"/>
</dbReference>
<dbReference type="KEGG" id="mees:MmiEs2_04760"/>
<reference evidence="1 2" key="1">
    <citation type="submission" date="2023-07" db="EMBL/GenBank/DDBJ databases">
        <title>Closed genome sequence of Methanimicrococcus sp. Es2.</title>
        <authorList>
            <person name="Protasov E."/>
            <person name="Platt K."/>
            <person name="Reeh H."/>
            <person name="Poehlein A."/>
            <person name="Daniel R."/>
            <person name="Brune A."/>
        </authorList>
    </citation>
    <scope>NUCLEOTIDE SEQUENCE [LARGE SCALE GENOMIC DNA]</scope>
    <source>
        <strain evidence="1 2">Es2</strain>
    </source>
</reference>
<name>A0AA96VL52_9EURY</name>
<dbReference type="Proteomes" id="UP001302662">
    <property type="component" value="Chromosome"/>
</dbReference>
<sequence>MKTENKLMIILFLMAFSTLFLLYAVISADNESMMSAGNSVVPTNADIGKTVYTEGKVLSKRNTFTGDHLIIQIECSDKTVLPIFIPKSTGASSIHSKVNVDDSIGVLGLVEEYDGALELVLKNEKDLIVLN</sequence>
<organism evidence="1 2">
    <name type="scientific">Methanimicrococcus stummii</name>
    <dbReference type="NCBI Taxonomy" id="3028294"/>
    <lineage>
        <taxon>Archaea</taxon>
        <taxon>Methanobacteriati</taxon>
        <taxon>Methanobacteriota</taxon>
        <taxon>Stenosarchaea group</taxon>
        <taxon>Methanomicrobia</taxon>
        <taxon>Methanosarcinales</taxon>
        <taxon>Methanosarcinaceae</taxon>
        <taxon>Methanimicrococcus</taxon>
    </lineage>
</organism>
<protein>
    <submittedName>
        <fullName evidence="1">Uncharacterized protein</fullName>
    </submittedName>
</protein>
<keyword evidence="2" id="KW-1185">Reference proteome</keyword>
<accession>A0AA96VL52</accession>
<dbReference type="AlphaFoldDB" id="A0AA96VL52"/>